<name>A0A3P6NWC7_ANISI</name>
<evidence type="ECO:0000259" key="1">
    <source>
        <dbReference type="Pfam" id="PF26292"/>
    </source>
</evidence>
<evidence type="ECO:0000313" key="2">
    <source>
        <dbReference type="EMBL" id="VDK31216.1"/>
    </source>
</evidence>
<dbReference type="AlphaFoldDB" id="A0A3P6NWC7"/>
<dbReference type="Pfam" id="PF26292">
    <property type="entry name" value="PUA_elF2D"/>
    <property type="match status" value="1"/>
</dbReference>
<dbReference type="CDD" id="cd21156">
    <property type="entry name" value="PUA_eIF2d-like"/>
    <property type="match status" value="1"/>
</dbReference>
<dbReference type="Gene3D" id="3.10.400.20">
    <property type="match status" value="1"/>
</dbReference>
<keyword evidence="3" id="KW-1185">Reference proteome</keyword>
<dbReference type="GO" id="GO:0003743">
    <property type="term" value="F:translation initiation factor activity"/>
    <property type="evidence" value="ECO:0007669"/>
    <property type="project" value="InterPro"/>
</dbReference>
<protein>
    <recommendedName>
        <fullName evidence="1">Eukaryotic translation initiation factor 2D-like PUA RNA-binding domain-containing protein</fullName>
    </recommendedName>
</protein>
<proteinExistence type="predicted"/>
<accession>A0A3P6NWC7</accession>
<dbReference type="OrthoDB" id="199771at2759"/>
<dbReference type="SUPFAM" id="SSF88697">
    <property type="entry name" value="PUA domain-like"/>
    <property type="match status" value="1"/>
</dbReference>
<evidence type="ECO:0000313" key="3">
    <source>
        <dbReference type="Proteomes" id="UP000267096"/>
    </source>
</evidence>
<gene>
    <name evidence="2" type="ORF">ASIM_LOCUS8264</name>
</gene>
<dbReference type="InterPro" id="IPR039757">
    <property type="entry name" value="EIF2D"/>
</dbReference>
<reference evidence="2 3" key="1">
    <citation type="submission" date="2018-11" db="EMBL/GenBank/DDBJ databases">
        <authorList>
            <consortium name="Pathogen Informatics"/>
        </authorList>
    </citation>
    <scope>NUCLEOTIDE SEQUENCE [LARGE SCALE GENOMIC DNA]</scope>
</reference>
<organism evidence="2 3">
    <name type="scientific">Anisakis simplex</name>
    <name type="common">Herring worm</name>
    <dbReference type="NCBI Taxonomy" id="6269"/>
    <lineage>
        <taxon>Eukaryota</taxon>
        <taxon>Metazoa</taxon>
        <taxon>Ecdysozoa</taxon>
        <taxon>Nematoda</taxon>
        <taxon>Chromadorea</taxon>
        <taxon>Rhabditida</taxon>
        <taxon>Spirurina</taxon>
        <taxon>Ascaridomorpha</taxon>
        <taxon>Ascaridoidea</taxon>
        <taxon>Anisakidae</taxon>
        <taxon>Anisakis</taxon>
        <taxon>Anisakis simplex complex</taxon>
    </lineage>
</organism>
<dbReference type="InterPro" id="IPR048248">
    <property type="entry name" value="PUA_eIF2d-like"/>
</dbReference>
<dbReference type="EMBL" id="UYRR01021956">
    <property type="protein sequence ID" value="VDK31216.1"/>
    <property type="molecule type" value="Genomic_DNA"/>
</dbReference>
<feature type="domain" description="Eukaryotic translation initiation factor 2D-like PUA RNA-binding" evidence="1">
    <location>
        <begin position="2"/>
        <end position="90"/>
    </location>
</feature>
<sequence>MVHEPVFMRLQNGADLMLPGVVYKRGEFPEFNRNFPVAISVITADGSSVKDAHNSNSGPVGVGVSLMSSMEMLASGMQGRGVQILHLYRDLMWFVSDLFRM</sequence>
<dbReference type="Proteomes" id="UP000267096">
    <property type="component" value="Unassembled WGS sequence"/>
</dbReference>
<dbReference type="PANTHER" id="PTHR12217">
    <property type="entry name" value="EUKARYOTIC TRANSLATION INITIATION FACTOR 2D"/>
    <property type="match status" value="1"/>
</dbReference>
<dbReference type="GO" id="GO:0001731">
    <property type="term" value="P:formation of translation preinitiation complex"/>
    <property type="evidence" value="ECO:0007669"/>
    <property type="project" value="InterPro"/>
</dbReference>
<dbReference type="PANTHER" id="PTHR12217:SF4">
    <property type="entry name" value="EUKARYOTIC TRANSLATION INITIATION FACTOR 2D"/>
    <property type="match status" value="1"/>
</dbReference>
<dbReference type="InterPro" id="IPR015947">
    <property type="entry name" value="PUA-like_sf"/>
</dbReference>
<dbReference type="PROSITE" id="PS50890">
    <property type="entry name" value="PUA"/>
    <property type="match status" value="1"/>
</dbReference>